<evidence type="ECO:0000256" key="6">
    <source>
        <dbReference type="ARBA" id="ARBA00022642"/>
    </source>
</evidence>
<dbReference type="InterPro" id="IPR040727">
    <property type="entry name" value="NAPRTase_N"/>
</dbReference>
<keyword evidence="7 9" id="KW-0808">Transferase</keyword>
<comment type="catalytic activity">
    <reaction evidence="8 9">
        <text>5-phospho-alpha-D-ribose 1-diphosphate + nicotinate + ATP + H2O = nicotinate beta-D-ribonucleotide + ADP + phosphate + diphosphate</text>
        <dbReference type="Rhea" id="RHEA:36163"/>
        <dbReference type="ChEBI" id="CHEBI:15377"/>
        <dbReference type="ChEBI" id="CHEBI:30616"/>
        <dbReference type="ChEBI" id="CHEBI:32544"/>
        <dbReference type="ChEBI" id="CHEBI:33019"/>
        <dbReference type="ChEBI" id="CHEBI:43474"/>
        <dbReference type="ChEBI" id="CHEBI:57502"/>
        <dbReference type="ChEBI" id="CHEBI:58017"/>
        <dbReference type="ChEBI" id="CHEBI:456216"/>
        <dbReference type="EC" id="6.3.4.21"/>
    </reaction>
</comment>
<evidence type="ECO:0000259" key="10">
    <source>
        <dbReference type="Pfam" id="PF04095"/>
    </source>
</evidence>
<evidence type="ECO:0000313" key="14">
    <source>
        <dbReference type="Proteomes" id="UP000192813"/>
    </source>
</evidence>
<dbReference type="GO" id="GO:0005829">
    <property type="term" value="C:cytosol"/>
    <property type="evidence" value="ECO:0007669"/>
    <property type="project" value="TreeGrafter"/>
</dbReference>
<dbReference type="InterPro" id="IPR036068">
    <property type="entry name" value="Nicotinate_pribotase-like_C"/>
</dbReference>
<dbReference type="InterPro" id="IPR007229">
    <property type="entry name" value="Nic_PRibTrfase-Fam"/>
</dbReference>
<dbReference type="GO" id="GO:0047280">
    <property type="term" value="F:nicotinamide phosphoribosyltransferase activity"/>
    <property type="evidence" value="ECO:0007669"/>
    <property type="project" value="UniProtKB-ARBA"/>
</dbReference>
<dbReference type="EMBL" id="NBTM02000001">
    <property type="protein sequence ID" value="PNL91619.1"/>
    <property type="molecule type" value="Genomic_DNA"/>
</dbReference>
<organism evidence="13 14">
    <name type="scientific">Aerococcus viridans</name>
    <dbReference type="NCBI Taxonomy" id="1377"/>
    <lineage>
        <taxon>Bacteria</taxon>
        <taxon>Bacillati</taxon>
        <taxon>Bacillota</taxon>
        <taxon>Bacilli</taxon>
        <taxon>Lactobacillales</taxon>
        <taxon>Aerococcaceae</taxon>
        <taxon>Aerococcus</taxon>
    </lineage>
</organism>
<keyword evidence="6 9" id="KW-0662">Pyridine nucleotide biosynthesis</keyword>
<dbReference type="GO" id="GO:0004516">
    <property type="term" value="F:nicotinate phosphoribosyltransferase activity"/>
    <property type="evidence" value="ECO:0007669"/>
    <property type="project" value="UniProtKB-UniRule"/>
</dbReference>
<protein>
    <recommendedName>
        <fullName evidence="3 9">Nicotinate phosphoribosyltransferase</fullName>
        <ecNumber evidence="3 9">6.3.4.21</ecNumber>
    </recommendedName>
</protein>
<dbReference type="Proteomes" id="UP000192813">
    <property type="component" value="Unassembled WGS sequence"/>
</dbReference>
<feature type="domain" description="Nicotinate/nicotinamide phosphoribosyltransferase" evidence="10">
    <location>
        <begin position="156"/>
        <end position="336"/>
    </location>
</feature>
<comment type="pathway">
    <text evidence="1 9">Cofactor biosynthesis; NAD(+) biosynthesis; nicotinate D-ribonucleotide from nicotinate: step 1/1.</text>
</comment>
<evidence type="ECO:0000256" key="7">
    <source>
        <dbReference type="ARBA" id="ARBA00022679"/>
    </source>
</evidence>
<evidence type="ECO:0000259" key="11">
    <source>
        <dbReference type="Pfam" id="PF17767"/>
    </source>
</evidence>
<comment type="caution">
    <text evidence="13">The sequence shown here is derived from an EMBL/GenBank/DDBJ whole genome shotgun (WGS) entry which is preliminary data.</text>
</comment>
<dbReference type="Gene3D" id="3.20.20.70">
    <property type="entry name" value="Aldolase class I"/>
    <property type="match status" value="1"/>
</dbReference>
<feature type="domain" description="Nicotinate phosphoribosyltransferase C-terminal" evidence="12">
    <location>
        <begin position="361"/>
        <end position="471"/>
    </location>
</feature>
<dbReference type="InterPro" id="IPR041619">
    <property type="entry name" value="NAPRTase_C"/>
</dbReference>
<dbReference type="NCBIfam" id="NF006697">
    <property type="entry name" value="PRK09243.1-4"/>
    <property type="match status" value="1"/>
</dbReference>
<dbReference type="CDD" id="cd01570">
    <property type="entry name" value="NAPRTase_A"/>
    <property type="match status" value="1"/>
</dbReference>
<dbReference type="Pfam" id="PF17767">
    <property type="entry name" value="NAPRTase_N"/>
    <property type="match status" value="1"/>
</dbReference>
<dbReference type="SUPFAM" id="SSF54675">
    <property type="entry name" value="Nicotinate/Quinolinate PRTase N-terminal domain-like"/>
    <property type="match status" value="1"/>
</dbReference>
<evidence type="ECO:0000256" key="4">
    <source>
        <dbReference type="ARBA" id="ARBA00022553"/>
    </source>
</evidence>
<dbReference type="AlphaFoldDB" id="A0A2J9PMP7"/>
<keyword evidence="4" id="KW-0597">Phosphoprotein</keyword>
<dbReference type="InterPro" id="IPR013785">
    <property type="entry name" value="Aldolase_TIM"/>
</dbReference>
<dbReference type="PIRSF" id="PIRSF000484">
    <property type="entry name" value="NAPRT"/>
    <property type="match status" value="1"/>
</dbReference>
<sequence length="497" mass="56297">MKTTTNDSLALHTDLYEINMMKTYWDAGKADQQAVFEVYFRKNPFESGYAIFAGLERVIQYVQNLKFTDDDIAYLRETQGYPEDFLDYLKNYHFDATIRSMEEGEIAFSNEPLMQIKGSLADCTLIETAVLNIINYQTLIATKASRIRNVAGDDALAEFGSRRAQEMDAAIWGARAAYIGGFDSTSNVRAGKLFNIPISGTHAHAMVQAYQSDYEAFKAYANAHEKCTFLVDTYDTLRSGVPNAIKVANEMEDKSRFVGVRIDSGDISYLSSSIRKMLDEAGYPDAIISASNDLDEKTILNLKMQGAKIDAWGVGTQLITAFDQPALGAVYKLCAIEDENGDMVPTMKISSSPEKITTPGEKQIWRITRKKDGKSEGDYITTMNENPNDAESIFMFHPTYTYINKTVRRFNARPLLKTIIDKGELVYDVPSLETVRDFSREHLEALWSEYRRMLNPEPYPVDLSQELYDLKMNSIAEIRERINEEFKESELNGDNED</sequence>
<name>A0A2J9PMP7_9LACT</name>
<evidence type="ECO:0000259" key="12">
    <source>
        <dbReference type="Pfam" id="PF17956"/>
    </source>
</evidence>
<dbReference type="Gene3D" id="3.20.140.10">
    <property type="entry name" value="nicotinate phosphoribosyltransferase"/>
    <property type="match status" value="1"/>
</dbReference>
<dbReference type="InterPro" id="IPR006405">
    <property type="entry name" value="Nic_PRibTrfase_pncB"/>
</dbReference>
<evidence type="ECO:0000313" key="13">
    <source>
        <dbReference type="EMBL" id="PNL91619.1"/>
    </source>
</evidence>
<dbReference type="Pfam" id="PF04095">
    <property type="entry name" value="NAPRTase"/>
    <property type="match status" value="1"/>
</dbReference>
<accession>A0A2J9PMP7</accession>
<dbReference type="NCBIfam" id="TIGR01513">
    <property type="entry name" value="NAPRTase_put"/>
    <property type="match status" value="1"/>
</dbReference>
<dbReference type="NCBIfam" id="NF006695">
    <property type="entry name" value="PRK09243.1-2"/>
    <property type="match status" value="1"/>
</dbReference>
<dbReference type="PANTHER" id="PTHR11098">
    <property type="entry name" value="NICOTINATE PHOSPHORIBOSYLTRANSFERASE"/>
    <property type="match status" value="1"/>
</dbReference>
<keyword evidence="13" id="KW-0328">Glycosyltransferase</keyword>
<reference evidence="14" key="1">
    <citation type="submission" date="2017-12" db="EMBL/GenBank/DDBJ databases">
        <title>FDA dAtabase for Regulatory Grade micrObial Sequences (FDA-ARGOS): Supporting development and validation of Infectious Disease Dx tests.</title>
        <authorList>
            <person name="Hoffmann M."/>
            <person name="Allard M."/>
            <person name="Evans P."/>
            <person name="Brown E."/>
            <person name="Tallon L."/>
            <person name="Sadzewicz L."/>
            <person name="Sengamalay N."/>
            <person name="Ott S."/>
            <person name="Godinez A."/>
            <person name="Nagaraj S."/>
            <person name="Vavikolanu K."/>
            <person name="Aluvathingal J."/>
            <person name="Nadendla S."/>
            <person name="Sichtig H."/>
        </authorList>
    </citation>
    <scope>NUCLEOTIDE SEQUENCE [LARGE SCALE GENOMIC DNA]</scope>
    <source>
        <strain evidence="14">FDAARGOS_249</strain>
    </source>
</reference>
<evidence type="ECO:0000256" key="3">
    <source>
        <dbReference type="ARBA" id="ARBA00013236"/>
    </source>
</evidence>
<dbReference type="InterPro" id="IPR041525">
    <property type="entry name" value="N/Namide_PRibTrfase"/>
</dbReference>
<dbReference type="NCBIfam" id="NF006694">
    <property type="entry name" value="PRK09243.1-1"/>
    <property type="match status" value="1"/>
</dbReference>
<evidence type="ECO:0000256" key="2">
    <source>
        <dbReference type="ARBA" id="ARBA00010897"/>
    </source>
</evidence>
<comment type="function">
    <text evidence="9">Catalyzes the first step in the biosynthesis of NAD from nicotinic acid, the ATP-dependent synthesis of beta-nicotinate D-ribonucleotide from nicotinate and 5-phospho-D-ribose 1-phosphate.</text>
</comment>
<dbReference type="EC" id="6.3.4.21" evidence="3 9"/>
<comment type="PTM">
    <text evidence="9">Transiently phosphorylated on a His residue during the reaction cycle. Phosphorylation strongly increases the affinity for substrates and increases the rate of nicotinate D-ribonucleotide production. Dephosphorylation regenerates the low-affinity form of the enzyme, leading to product release.</text>
</comment>
<keyword evidence="5 9" id="KW-0436">Ligase</keyword>
<evidence type="ECO:0000256" key="5">
    <source>
        <dbReference type="ARBA" id="ARBA00022598"/>
    </source>
</evidence>
<dbReference type="PANTHER" id="PTHR11098:SF1">
    <property type="entry name" value="NICOTINATE PHOSPHORIBOSYLTRANSFERASE"/>
    <property type="match status" value="1"/>
</dbReference>
<proteinExistence type="inferred from homology"/>
<dbReference type="RefSeq" id="WP_083068735.1">
    <property type="nucleotide sequence ID" value="NZ_CBCPHS010000001.1"/>
</dbReference>
<gene>
    <name evidence="13" type="ORF">A6J77_005060</name>
</gene>
<dbReference type="GO" id="GO:0034355">
    <property type="term" value="P:NAD+ biosynthetic process via the salvage pathway"/>
    <property type="evidence" value="ECO:0007669"/>
    <property type="project" value="UniProtKB-ARBA"/>
</dbReference>
<evidence type="ECO:0000256" key="8">
    <source>
        <dbReference type="ARBA" id="ARBA00048668"/>
    </source>
</evidence>
<dbReference type="UniPathway" id="UPA00253">
    <property type="reaction ID" value="UER00457"/>
</dbReference>
<dbReference type="SUPFAM" id="SSF51690">
    <property type="entry name" value="Nicotinate/Quinolinate PRTase C-terminal domain-like"/>
    <property type="match status" value="1"/>
</dbReference>
<evidence type="ECO:0000256" key="1">
    <source>
        <dbReference type="ARBA" id="ARBA00004952"/>
    </source>
</evidence>
<comment type="similarity">
    <text evidence="2 9">Belongs to the NAPRTase family.</text>
</comment>
<dbReference type="NCBIfam" id="NF009131">
    <property type="entry name" value="PRK12484.1"/>
    <property type="match status" value="1"/>
</dbReference>
<feature type="domain" description="Nicotinate phosphoribosyltransferase N-terminal" evidence="11">
    <location>
        <begin position="11"/>
        <end position="135"/>
    </location>
</feature>
<evidence type="ECO:0000256" key="9">
    <source>
        <dbReference type="RuleBase" id="RU365100"/>
    </source>
</evidence>
<dbReference type="FunFam" id="3.20.20.70:FF:000076">
    <property type="entry name" value="Nicotinate phosphoribosyltransferase"/>
    <property type="match status" value="1"/>
</dbReference>
<dbReference type="Pfam" id="PF17956">
    <property type="entry name" value="NAPRTase_C"/>
    <property type="match status" value="1"/>
</dbReference>